<proteinExistence type="predicted"/>
<gene>
    <name evidence="2" type="ORF">CZ674_03185</name>
</gene>
<dbReference type="RefSeq" id="WP_086991095.1">
    <property type="nucleotide sequence ID" value="NZ_FUHU01000020.1"/>
</dbReference>
<dbReference type="Proteomes" id="UP000195787">
    <property type="component" value="Unassembled WGS sequence"/>
</dbReference>
<keyword evidence="1" id="KW-0472">Membrane</keyword>
<keyword evidence="3" id="KW-1185">Reference proteome</keyword>
<protein>
    <submittedName>
        <fullName evidence="2">Uncharacterized protein</fullName>
    </submittedName>
</protein>
<keyword evidence="1" id="KW-0812">Transmembrane</keyword>
<evidence type="ECO:0000313" key="2">
    <source>
        <dbReference type="EMBL" id="SJM52412.1"/>
    </source>
</evidence>
<dbReference type="AlphaFoldDB" id="A0A1R4F9C2"/>
<evidence type="ECO:0000256" key="1">
    <source>
        <dbReference type="SAM" id="Phobius"/>
    </source>
</evidence>
<dbReference type="EMBL" id="FUHU01000020">
    <property type="protein sequence ID" value="SJM52412.1"/>
    <property type="molecule type" value="Genomic_DNA"/>
</dbReference>
<dbReference type="GeneID" id="303172209"/>
<keyword evidence="1" id="KW-1133">Transmembrane helix</keyword>
<feature type="transmembrane region" description="Helical" evidence="1">
    <location>
        <begin position="42"/>
        <end position="59"/>
    </location>
</feature>
<organism evidence="2 3">
    <name type="scientific">Agrococcus casei LMG 22410</name>
    <dbReference type="NCBI Taxonomy" id="1255656"/>
    <lineage>
        <taxon>Bacteria</taxon>
        <taxon>Bacillati</taxon>
        <taxon>Actinomycetota</taxon>
        <taxon>Actinomycetes</taxon>
        <taxon>Micrococcales</taxon>
        <taxon>Microbacteriaceae</taxon>
        <taxon>Agrococcus</taxon>
    </lineage>
</organism>
<evidence type="ECO:0000313" key="3">
    <source>
        <dbReference type="Proteomes" id="UP000195787"/>
    </source>
</evidence>
<name>A0A1R4F9C2_9MICO</name>
<reference evidence="2 3" key="1">
    <citation type="submission" date="2017-02" db="EMBL/GenBank/DDBJ databases">
        <authorList>
            <person name="Peterson S.W."/>
        </authorList>
    </citation>
    <scope>NUCLEOTIDE SEQUENCE [LARGE SCALE GENOMIC DNA]</scope>
    <source>
        <strain evidence="2 3">LMG 22410</strain>
    </source>
</reference>
<feature type="transmembrane region" description="Helical" evidence="1">
    <location>
        <begin position="12"/>
        <end position="36"/>
    </location>
</feature>
<accession>A0A1R4F9C2</accession>
<sequence>MSRNESVRRNQLQMWLGFVGFFGVMAVFSVVGTLALGSTLDPLGLVIAIVLIIAFFVLLRRYRALR</sequence>